<gene>
    <name evidence="1" type="ORF">FDG29_03795</name>
</gene>
<accession>A0A6G4HPQ1</accession>
<dbReference type="EMBL" id="SXEU01000001">
    <property type="protein sequence ID" value="NFV15289.1"/>
    <property type="molecule type" value="Genomic_DNA"/>
</dbReference>
<sequence length="74" mass="8284">MIKGENQKAVYEILLKEGKVENLGRTYRAFANSPRSVNNRTIENFIESVKELHPDATLIRGARGGLDTAILKIN</sequence>
<organism evidence="1">
    <name type="scientific">Clostridium botulinum</name>
    <dbReference type="NCBI Taxonomy" id="1491"/>
    <lineage>
        <taxon>Bacteria</taxon>
        <taxon>Bacillati</taxon>
        <taxon>Bacillota</taxon>
        <taxon>Clostridia</taxon>
        <taxon>Eubacteriales</taxon>
        <taxon>Clostridiaceae</taxon>
        <taxon>Clostridium</taxon>
    </lineage>
</organism>
<reference evidence="1" key="1">
    <citation type="submission" date="2019-04" db="EMBL/GenBank/DDBJ databases">
        <title>Genome sequencing of Clostridium botulinum Groups I-IV and Clostridium butyricum.</title>
        <authorList>
            <person name="Brunt J."/>
            <person name="Van Vliet A.H.M."/>
            <person name="Stringer S.C."/>
            <person name="Carter A.T."/>
            <person name="Peck M.W."/>
        </authorList>
    </citation>
    <scope>NUCLEOTIDE SEQUENCE</scope>
    <source>
        <strain evidence="1">751/1</strain>
    </source>
</reference>
<proteinExistence type="predicted"/>
<name>A0A6G4HPQ1_CLOBO</name>
<dbReference type="RefSeq" id="WP_085296204.1">
    <property type="nucleotide sequence ID" value="NZ_MWJE01000156.1"/>
</dbReference>
<evidence type="ECO:0000313" key="1">
    <source>
        <dbReference type="EMBL" id="NFV15289.1"/>
    </source>
</evidence>
<comment type="caution">
    <text evidence="1">The sequence shown here is derived from an EMBL/GenBank/DDBJ whole genome shotgun (WGS) entry which is preliminary data.</text>
</comment>
<protein>
    <submittedName>
        <fullName evidence="1">Uncharacterized protein</fullName>
    </submittedName>
</protein>
<dbReference type="AlphaFoldDB" id="A0A6G4HPQ1"/>